<name>A0AAD7G069_MYCRO</name>
<organism evidence="2 3">
    <name type="scientific">Mycena rosella</name>
    <name type="common">Pink bonnet</name>
    <name type="synonym">Agaricus rosellus</name>
    <dbReference type="NCBI Taxonomy" id="1033263"/>
    <lineage>
        <taxon>Eukaryota</taxon>
        <taxon>Fungi</taxon>
        <taxon>Dikarya</taxon>
        <taxon>Basidiomycota</taxon>
        <taxon>Agaricomycotina</taxon>
        <taxon>Agaricomycetes</taxon>
        <taxon>Agaricomycetidae</taxon>
        <taxon>Agaricales</taxon>
        <taxon>Marasmiineae</taxon>
        <taxon>Mycenaceae</taxon>
        <taxon>Mycena</taxon>
    </lineage>
</organism>
<feature type="compositionally biased region" description="Low complexity" evidence="1">
    <location>
        <begin position="733"/>
        <end position="743"/>
    </location>
</feature>
<feature type="region of interest" description="Disordered" evidence="1">
    <location>
        <begin position="105"/>
        <end position="407"/>
    </location>
</feature>
<feature type="compositionally biased region" description="Pro residues" evidence="1">
    <location>
        <begin position="315"/>
        <end position="325"/>
    </location>
</feature>
<evidence type="ECO:0000256" key="1">
    <source>
        <dbReference type="SAM" id="MobiDB-lite"/>
    </source>
</evidence>
<feature type="compositionally biased region" description="Polar residues" evidence="1">
    <location>
        <begin position="485"/>
        <end position="500"/>
    </location>
</feature>
<feature type="region of interest" description="Disordered" evidence="1">
    <location>
        <begin position="484"/>
        <end position="785"/>
    </location>
</feature>
<protein>
    <submittedName>
        <fullName evidence="2">Uncharacterized protein</fullName>
    </submittedName>
</protein>
<sequence length="785" mass="82884">MRKRWKAGTADAGKAPDKAKGKERARADDGEAMDVDVDDTGCVPPRMQPLTALSAGTSPSTSFARLSLVSPHPGAGGLRPAWITATGIVGADVLMHGVRGVREGQQKGVDDVGRLPAAPRVDGSPVADADADAAEVRPDAMPSERPDTQPSPHDNADALLSPPPPPAAPSPRVHFAVPFPDVRVEDAAPPEPDAASFRDEPEHEPEEDVLLMVVGADEPYRPSPASPSPAPESEEDEEMGVEEEEDPQAPVPVHVEEQEVYIPAEQERETSVSRAASVPVDQPASVPLEEEQTPAAIADVASVGPDAGPQSPQMSAPPPPAPPPVQVKMSLREWNALRKQREAEKALEDEREQERAEHEREQERERDGGKEKEKEKDCQGEDKENEVVPAPAKEPTPVKAEDGLSRVLDGIRRDAVGERPSPLREPPVHSFVQEEVDMPYAAPPLDAPPAGPMLANDEYPPKTRTAALTMAVFVPTGDHGGLSPLTVSSMAESRTPSPGLTTGAAKVKREPSPLIVNAFNPPKPAVSSSTLTTSQSPIAGPSKSLSPLPPRQHILHSPKAPRYPSPSFASNGVSKAVAAPPPKPFPTASSPSFSANVAPRPSPKPPPFSTPHLAAKSHPVWSSPSFASNGVSRPSPASPFSAPRPATPPAFKYHARVPSQEEGEILSGSSPPPPARRVPFVCPPGTQLPSAPIDHSKPPPLPAFSAPTQPRSYQQRAPPSAPRALREAQNPDASASGASTSAGGIIGGGRGGRFGGLTPQTMPQSVLEPVRERGNRRGHHNRKRR</sequence>
<keyword evidence="3" id="KW-1185">Reference proteome</keyword>
<feature type="compositionally biased region" description="Polar residues" evidence="1">
    <location>
        <begin position="526"/>
        <end position="537"/>
    </location>
</feature>
<feature type="compositionally biased region" description="Basic residues" evidence="1">
    <location>
        <begin position="776"/>
        <end position="785"/>
    </location>
</feature>
<feature type="compositionally biased region" description="Basic and acidic residues" evidence="1">
    <location>
        <begin position="335"/>
        <end position="386"/>
    </location>
</feature>
<dbReference type="EMBL" id="JARKIE010000349">
    <property type="protein sequence ID" value="KAJ7652303.1"/>
    <property type="molecule type" value="Genomic_DNA"/>
</dbReference>
<feature type="compositionally biased region" description="Acidic residues" evidence="1">
    <location>
        <begin position="232"/>
        <end position="247"/>
    </location>
</feature>
<feature type="compositionally biased region" description="Low complexity" evidence="1">
    <location>
        <begin position="586"/>
        <end position="595"/>
    </location>
</feature>
<feature type="compositionally biased region" description="Acidic residues" evidence="1">
    <location>
        <begin position="30"/>
        <end position="39"/>
    </location>
</feature>
<feature type="compositionally biased region" description="Low complexity" evidence="1">
    <location>
        <begin position="632"/>
        <end position="644"/>
    </location>
</feature>
<feature type="region of interest" description="Disordered" evidence="1">
    <location>
        <begin position="1"/>
        <end position="45"/>
    </location>
</feature>
<comment type="caution">
    <text evidence="2">The sequence shown here is derived from an EMBL/GenBank/DDBJ whole genome shotgun (WGS) entry which is preliminary data.</text>
</comment>
<feature type="compositionally biased region" description="Pro residues" evidence="1">
    <location>
        <begin position="441"/>
        <end position="451"/>
    </location>
</feature>
<gene>
    <name evidence="2" type="ORF">B0H17DRAFT_1101531</name>
</gene>
<feature type="compositionally biased region" description="Polar residues" evidence="1">
    <location>
        <begin position="706"/>
        <end position="717"/>
    </location>
</feature>
<feature type="compositionally biased region" description="Gly residues" evidence="1">
    <location>
        <begin position="744"/>
        <end position="755"/>
    </location>
</feature>
<feature type="compositionally biased region" description="Pro residues" evidence="1">
    <location>
        <begin position="600"/>
        <end position="609"/>
    </location>
</feature>
<feature type="compositionally biased region" description="Basic and acidic residues" evidence="1">
    <location>
        <begin position="134"/>
        <end position="147"/>
    </location>
</feature>
<feature type="compositionally biased region" description="Basic and acidic residues" evidence="1">
    <location>
        <begin position="14"/>
        <end position="29"/>
    </location>
</feature>
<feature type="compositionally biased region" description="Pro residues" evidence="1">
    <location>
        <begin position="221"/>
        <end position="230"/>
    </location>
</feature>
<feature type="compositionally biased region" description="Polar residues" evidence="1">
    <location>
        <begin position="620"/>
        <end position="631"/>
    </location>
</feature>
<reference evidence="2" key="1">
    <citation type="submission" date="2023-03" db="EMBL/GenBank/DDBJ databases">
        <title>Massive genome expansion in bonnet fungi (Mycena s.s.) driven by repeated elements and novel gene families across ecological guilds.</title>
        <authorList>
            <consortium name="Lawrence Berkeley National Laboratory"/>
            <person name="Harder C.B."/>
            <person name="Miyauchi S."/>
            <person name="Viragh M."/>
            <person name="Kuo A."/>
            <person name="Thoen E."/>
            <person name="Andreopoulos B."/>
            <person name="Lu D."/>
            <person name="Skrede I."/>
            <person name="Drula E."/>
            <person name="Henrissat B."/>
            <person name="Morin E."/>
            <person name="Kohler A."/>
            <person name="Barry K."/>
            <person name="LaButti K."/>
            <person name="Morin E."/>
            <person name="Salamov A."/>
            <person name="Lipzen A."/>
            <person name="Mereny Z."/>
            <person name="Hegedus B."/>
            <person name="Baldrian P."/>
            <person name="Stursova M."/>
            <person name="Weitz H."/>
            <person name="Taylor A."/>
            <person name="Grigoriev I.V."/>
            <person name="Nagy L.G."/>
            <person name="Martin F."/>
            <person name="Kauserud H."/>
        </authorList>
    </citation>
    <scope>NUCLEOTIDE SEQUENCE</scope>
    <source>
        <strain evidence="2">CBHHK067</strain>
    </source>
</reference>
<dbReference type="AlphaFoldDB" id="A0AAD7G069"/>
<accession>A0AAD7G069</accession>
<feature type="region of interest" description="Disordered" evidence="1">
    <location>
        <begin position="440"/>
        <end position="460"/>
    </location>
</feature>
<proteinExistence type="predicted"/>
<dbReference type="Proteomes" id="UP001221757">
    <property type="component" value="Unassembled WGS sequence"/>
</dbReference>
<evidence type="ECO:0000313" key="3">
    <source>
        <dbReference type="Proteomes" id="UP001221757"/>
    </source>
</evidence>
<evidence type="ECO:0000313" key="2">
    <source>
        <dbReference type="EMBL" id="KAJ7652303.1"/>
    </source>
</evidence>